<organism evidence="2 3">
    <name type="scientific">Trifolium medium</name>
    <dbReference type="NCBI Taxonomy" id="97028"/>
    <lineage>
        <taxon>Eukaryota</taxon>
        <taxon>Viridiplantae</taxon>
        <taxon>Streptophyta</taxon>
        <taxon>Embryophyta</taxon>
        <taxon>Tracheophyta</taxon>
        <taxon>Spermatophyta</taxon>
        <taxon>Magnoliopsida</taxon>
        <taxon>eudicotyledons</taxon>
        <taxon>Gunneridae</taxon>
        <taxon>Pentapetalae</taxon>
        <taxon>rosids</taxon>
        <taxon>fabids</taxon>
        <taxon>Fabales</taxon>
        <taxon>Fabaceae</taxon>
        <taxon>Papilionoideae</taxon>
        <taxon>50 kb inversion clade</taxon>
        <taxon>NPAAA clade</taxon>
        <taxon>Hologalegina</taxon>
        <taxon>IRL clade</taxon>
        <taxon>Trifolieae</taxon>
        <taxon>Trifolium</taxon>
    </lineage>
</organism>
<dbReference type="AlphaFoldDB" id="A0A392RCK6"/>
<feature type="compositionally biased region" description="Pro residues" evidence="1">
    <location>
        <begin position="52"/>
        <end position="64"/>
    </location>
</feature>
<name>A0A392RCK6_9FABA</name>
<keyword evidence="3" id="KW-1185">Reference proteome</keyword>
<proteinExistence type="predicted"/>
<evidence type="ECO:0000313" key="3">
    <source>
        <dbReference type="Proteomes" id="UP000265520"/>
    </source>
</evidence>
<dbReference type="EMBL" id="LXQA010208166">
    <property type="protein sequence ID" value="MCI33862.1"/>
    <property type="molecule type" value="Genomic_DNA"/>
</dbReference>
<dbReference type="Proteomes" id="UP000265520">
    <property type="component" value="Unassembled WGS sequence"/>
</dbReference>
<evidence type="ECO:0000256" key="1">
    <source>
        <dbReference type="SAM" id="MobiDB-lite"/>
    </source>
</evidence>
<feature type="region of interest" description="Disordered" evidence="1">
    <location>
        <begin position="52"/>
        <end position="75"/>
    </location>
</feature>
<accession>A0A392RCK6</accession>
<feature type="non-terminal residue" evidence="2">
    <location>
        <position position="75"/>
    </location>
</feature>
<sequence>MANETAPKTTQKTAISYENAKAAFAISFMIFVLNGQLLTTHLQALTAVPPPATAVPPPPSPKPPITMSGIFQSHK</sequence>
<reference evidence="2 3" key="1">
    <citation type="journal article" date="2018" name="Front. Plant Sci.">
        <title>Red Clover (Trifolium pratense) and Zigzag Clover (T. medium) - A Picture of Genomic Similarities and Differences.</title>
        <authorList>
            <person name="Dluhosova J."/>
            <person name="Istvanek J."/>
            <person name="Nedelnik J."/>
            <person name="Repkova J."/>
        </authorList>
    </citation>
    <scope>NUCLEOTIDE SEQUENCE [LARGE SCALE GENOMIC DNA]</scope>
    <source>
        <strain evidence="3">cv. 10/8</strain>
        <tissue evidence="2">Leaf</tissue>
    </source>
</reference>
<protein>
    <submittedName>
        <fullName evidence="2">Uncharacterized protein</fullName>
    </submittedName>
</protein>
<evidence type="ECO:0000313" key="2">
    <source>
        <dbReference type="EMBL" id="MCI33862.1"/>
    </source>
</evidence>
<comment type="caution">
    <text evidence="2">The sequence shown here is derived from an EMBL/GenBank/DDBJ whole genome shotgun (WGS) entry which is preliminary data.</text>
</comment>